<dbReference type="EMBL" id="JAWDGP010001500">
    <property type="protein sequence ID" value="KAK3790930.1"/>
    <property type="molecule type" value="Genomic_DNA"/>
</dbReference>
<evidence type="ECO:0000313" key="1">
    <source>
        <dbReference type="EMBL" id="KAK3790930.1"/>
    </source>
</evidence>
<dbReference type="Proteomes" id="UP001283361">
    <property type="component" value="Unassembled WGS sequence"/>
</dbReference>
<comment type="caution">
    <text evidence="1">The sequence shown here is derived from an EMBL/GenBank/DDBJ whole genome shotgun (WGS) entry which is preliminary data.</text>
</comment>
<accession>A0AAE1ANN6</accession>
<organism evidence="1 2">
    <name type="scientific">Elysia crispata</name>
    <name type="common">lettuce slug</name>
    <dbReference type="NCBI Taxonomy" id="231223"/>
    <lineage>
        <taxon>Eukaryota</taxon>
        <taxon>Metazoa</taxon>
        <taxon>Spiralia</taxon>
        <taxon>Lophotrochozoa</taxon>
        <taxon>Mollusca</taxon>
        <taxon>Gastropoda</taxon>
        <taxon>Heterobranchia</taxon>
        <taxon>Euthyneura</taxon>
        <taxon>Panpulmonata</taxon>
        <taxon>Sacoglossa</taxon>
        <taxon>Placobranchoidea</taxon>
        <taxon>Plakobranchidae</taxon>
        <taxon>Elysia</taxon>
    </lineage>
</organism>
<protein>
    <submittedName>
        <fullName evidence="1">Uncharacterized protein</fullName>
    </submittedName>
</protein>
<keyword evidence="2" id="KW-1185">Reference proteome</keyword>
<name>A0AAE1ANN6_9GAST</name>
<gene>
    <name evidence="1" type="ORF">RRG08_053253</name>
</gene>
<reference evidence="1" key="1">
    <citation type="journal article" date="2023" name="G3 (Bethesda)">
        <title>A reference genome for the long-term kleptoplast-retaining sea slug Elysia crispata morphotype clarki.</title>
        <authorList>
            <person name="Eastman K.E."/>
            <person name="Pendleton A.L."/>
            <person name="Shaikh M.A."/>
            <person name="Suttiyut T."/>
            <person name="Ogas R."/>
            <person name="Tomko P."/>
            <person name="Gavelis G."/>
            <person name="Widhalm J.R."/>
            <person name="Wisecaver J.H."/>
        </authorList>
    </citation>
    <scope>NUCLEOTIDE SEQUENCE</scope>
    <source>
        <strain evidence="1">ECLA1</strain>
    </source>
</reference>
<dbReference type="AlphaFoldDB" id="A0AAE1ANN6"/>
<sequence length="79" mass="9119">MSSSRNYHPTEVTVPQKIDSLYFLDFPSTLDNSYYGRRPVKIMCLVDGVQSVFPAYTELLVLGYQTSILSNQEEYSRRC</sequence>
<proteinExistence type="predicted"/>
<evidence type="ECO:0000313" key="2">
    <source>
        <dbReference type="Proteomes" id="UP001283361"/>
    </source>
</evidence>